<evidence type="ECO:0000313" key="3">
    <source>
        <dbReference type="Proteomes" id="UP000789396"/>
    </source>
</evidence>
<comment type="caution">
    <text evidence="2">The sequence shown here is derived from an EMBL/GenBank/DDBJ whole genome shotgun (WGS) entry which is preliminary data.</text>
</comment>
<name>A0A9N9KDM8_9GLOM</name>
<gene>
    <name evidence="2" type="ORF">RFULGI_LOCUS19863</name>
</gene>
<feature type="compositionally biased region" description="Acidic residues" evidence="1">
    <location>
        <begin position="1"/>
        <end position="11"/>
    </location>
</feature>
<feature type="region of interest" description="Disordered" evidence="1">
    <location>
        <begin position="1"/>
        <end position="22"/>
    </location>
</feature>
<organism evidence="2 3">
    <name type="scientific">Racocetra fulgida</name>
    <dbReference type="NCBI Taxonomy" id="60492"/>
    <lineage>
        <taxon>Eukaryota</taxon>
        <taxon>Fungi</taxon>
        <taxon>Fungi incertae sedis</taxon>
        <taxon>Mucoromycota</taxon>
        <taxon>Glomeromycotina</taxon>
        <taxon>Glomeromycetes</taxon>
        <taxon>Diversisporales</taxon>
        <taxon>Gigasporaceae</taxon>
        <taxon>Racocetra</taxon>
    </lineage>
</organism>
<accession>A0A9N9KDM8</accession>
<reference evidence="2" key="1">
    <citation type="submission" date="2021-06" db="EMBL/GenBank/DDBJ databases">
        <authorList>
            <person name="Kallberg Y."/>
            <person name="Tangrot J."/>
            <person name="Rosling A."/>
        </authorList>
    </citation>
    <scope>NUCLEOTIDE SEQUENCE</scope>
    <source>
        <strain evidence="2">IN212</strain>
    </source>
</reference>
<dbReference type="Proteomes" id="UP000789396">
    <property type="component" value="Unassembled WGS sequence"/>
</dbReference>
<sequence length="105" mass="11525">IYGYSEIDENETPNCLSVPSPPDTPVLDSPIDVLYSNSHLLPLSPNDKDTNIPLLNMPALHTSRPININDLLPSTSSVQPFIDVCSFSIPLENCQCREILVPPPN</sequence>
<protein>
    <submittedName>
        <fullName evidence="2">3558_t:CDS:1</fullName>
    </submittedName>
</protein>
<dbReference type="AlphaFoldDB" id="A0A9N9KDM8"/>
<dbReference type="EMBL" id="CAJVPZ010104200">
    <property type="protein sequence ID" value="CAG8823713.1"/>
    <property type="molecule type" value="Genomic_DNA"/>
</dbReference>
<feature type="non-terminal residue" evidence="2">
    <location>
        <position position="1"/>
    </location>
</feature>
<feature type="non-terminal residue" evidence="2">
    <location>
        <position position="105"/>
    </location>
</feature>
<evidence type="ECO:0000313" key="2">
    <source>
        <dbReference type="EMBL" id="CAG8823713.1"/>
    </source>
</evidence>
<proteinExistence type="predicted"/>
<keyword evidence="3" id="KW-1185">Reference proteome</keyword>
<evidence type="ECO:0000256" key="1">
    <source>
        <dbReference type="SAM" id="MobiDB-lite"/>
    </source>
</evidence>